<dbReference type="SUPFAM" id="SSF52540">
    <property type="entry name" value="P-loop containing nucleoside triphosphate hydrolases"/>
    <property type="match status" value="2"/>
</dbReference>
<dbReference type="FunFam" id="3.40.50.300:FF:001440">
    <property type="entry name" value="ATPase, AAA family protein"/>
    <property type="match status" value="1"/>
</dbReference>
<dbReference type="PANTHER" id="PTHR23077">
    <property type="entry name" value="AAA-FAMILY ATPASE"/>
    <property type="match status" value="1"/>
</dbReference>
<comment type="similarity">
    <text evidence="1">Belongs to the AAA ATPase family.</text>
</comment>
<dbReference type="InterPro" id="IPR003593">
    <property type="entry name" value="AAA+_ATPase"/>
</dbReference>
<dbReference type="AlphaFoldDB" id="A0A182FUR4"/>
<dbReference type="Pfam" id="PF00004">
    <property type="entry name" value="AAA"/>
    <property type="match status" value="2"/>
</dbReference>
<protein>
    <recommendedName>
        <fullName evidence="3">AAA+ ATPase domain-containing protein</fullName>
    </recommendedName>
</protein>
<reference evidence="4 5" key="1">
    <citation type="journal article" date="2017" name="G3 (Bethesda)">
        <title>The Physical Genome Mapping of Anopheles albimanus Corrected Scaffold Misassemblies and Identified Interarm Rearrangements in Genus Anopheles.</title>
        <authorList>
            <person name="Artemov G.N."/>
            <person name="Peery A.N."/>
            <person name="Jiang X."/>
            <person name="Tu Z."/>
            <person name="Stegniy V.N."/>
            <person name="Sharakhova M.V."/>
            <person name="Sharakhov I.V."/>
        </authorList>
    </citation>
    <scope>NUCLEOTIDE SEQUENCE [LARGE SCALE GENOMIC DNA]</scope>
    <source>
        <strain evidence="4 5">ALBI9_A</strain>
    </source>
</reference>
<dbReference type="PROSITE" id="PS00674">
    <property type="entry name" value="AAA"/>
    <property type="match status" value="1"/>
</dbReference>
<dbReference type="Proteomes" id="UP000069272">
    <property type="component" value="Chromosome 3R"/>
</dbReference>
<dbReference type="GO" id="GO:0016887">
    <property type="term" value="F:ATP hydrolysis activity"/>
    <property type="evidence" value="ECO:0007669"/>
    <property type="project" value="InterPro"/>
</dbReference>
<dbReference type="Gene3D" id="3.40.50.300">
    <property type="entry name" value="P-loop containing nucleotide triphosphate hydrolases"/>
    <property type="match status" value="2"/>
</dbReference>
<dbReference type="InterPro" id="IPR041569">
    <property type="entry name" value="AAA_lid_3"/>
</dbReference>
<dbReference type="Gene3D" id="1.10.8.60">
    <property type="match status" value="2"/>
</dbReference>
<organism evidence="4 5">
    <name type="scientific">Anopheles albimanus</name>
    <name type="common">New world malaria mosquito</name>
    <dbReference type="NCBI Taxonomy" id="7167"/>
    <lineage>
        <taxon>Eukaryota</taxon>
        <taxon>Metazoa</taxon>
        <taxon>Ecdysozoa</taxon>
        <taxon>Arthropoda</taxon>
        <taxon>Hexapoda</taxon>
        <taxon>Insecta</taxon>
        <taxon>Pterygota</taxon>
        <taxon>Neoptera</taxon>
        <taxon>Endopterygota</taxon>
        <taxon>Diptera</taxon>
        <taxon>Nematocera</taxon>
        <taxon>Culicoidea</taxon>
        <taxon>Culicidae</taxon>
        <taxon>Anophelinae</taxon>
        <taxon>Anopheles</taxon>
    </lineage>
</organism>
<dbReference type="InterPro" id="IPR027417">
    <property type="entry name" value="P-loop_NTPase"/>
</dbReference>
<evidence type="ECO:0000313" key="5">
    <source>
        <dbReference type="Proteomes" id="UP000069272"/>
    </source>
</evidence>
<dbReference type="EnsemblMetazoa" id="AALB010299-RA">
    <property type="protein sequence ID" value="AALB010299-PA"/>
    <property type="gene ID" value="AALB010299"/>
</dbReference>
<keyword evidence="5" id="KW-1185">Reference proteome</keyword>
<dbReference type="GO" id="GO:0005634">
    <property type="term" value="C:nucleus"/>
    <property type="evidence" value="ECO:0007669"/>
    <property type="project" value="TreeGrafter"/>
</dbReference>
<evidence type="ECO:0000259" key="3">
    <source>
        <dbReference type="SMART" id="SM00382"/>
    </source>
</evidence>
<keyword evidence="1" id="KW-0067">ATP-binding</keyword>
<dbReference type="GO" id="GO:0034098">
    <property type="term" value="C:VCP-NPL4-UFD1 AAA ATPase complex"/>
    <property type="evidence" value="ECO:0007669"/>
    <property type="project" value="TreeGrafter"/>
</dbReference>
<feature type="compositionally biased region" description="Basic and acidic residues" evidence="2">
    <location>
        <begin position="1"/>
        <end position="10"/>
    </location>
</feature>
<evidence type="ECO:0000256" key="1">
    <source>
        <dbReference type="RuleBase" id="RU003651"/>
    </source>
</evidence>
<proteinExistence type="inferred from homology"/>
<accession>A0A182FUR4</accession>
<feature type="compositionally biased region" description="Acidic residues" evidence="2">
    <location>
        <begin position="18"/>
        <end position="27"/>
    </location>
</feature>
<dbReference type="GO" id="GO:0031593">
    <property type="term" value="F:polyubiquitin modification-dependent protein binding"/>
    <property type="evidence" value="ECO:0007669"/>
    <property type="project" value="TreeGrafter"/>
</dbReference>
<dbReference type="SMART" id="SM00382">
    <property type="entry name" value="AAA"/>
    <property type="match status" value="2"/>
</dbReference>
<dbReference type="InterPro" id="IPR003959">
    <property type="entry name" value="ATPase_AAA_core"/>
</dbReference>
<dbReference type="GO" id="GO:0005829">
    <property type="term" value="C:cytosol"/>
    <property type="evidence" value="ECO:0007669"/>
    <property type="project" value="TreeGrafter"/>
</dbReference>
<dbReference type="STRING" id="7167.A0A182FUR4"/>
<dbReference type="InterPro" id="IPR050168">
    <property type="entry name" value="AAA_ATPase_domain"/>
</dbReference>
<name>A0A182FUR4_ANOAL</name>
<dbReference type="InterPro" id="IPR003960">
    <property type="entry name" value="ATPase_AAA_CS"/>
</dbReference>
<dbReference type="GO" id="GO:0005524">
    <property type="term" value="F:ATP binding"/>
    <property type="evidence" value="ECO:0007669"/>
    <property type="project" value="UniProtKB-KW"/>
</dbReference>
<dbReference type="GO" id="GO:0030970">
    <property type="term" value="P:retrograde protein transport, ER to cytosol"/>
    <property type="evidence" value="ECO:0007669"/>
    <property type="project" value="TreeGrafter"/>
</dbReference>
<feature type="domain" description="AAA+ ATPase" evidence="3">
    <location>
        <begin position="161"/>
        <end position="308"/>
    </location>
</feature>
<evidence type="ECO:0000313" key="4">
    <source>
        <dbReference type="EnsemblMetazoa" id="AALB010299-PA"/>
    </source>
</evidence>
<evidence type="ECO:0000256" key="2">
    <source>
        <dbReference type="SAM" id="MobiDB-lite"/>
    </source>
</evidence>
<feature type="region of interest" description="Disordered" evidence="2">
    <location>
        <begin position="1"/>
        <end position="30"/>
    </location>
</feature>
<dbReference type="GO" id="GO:0051228">
    <property type="term" value="P:mitotic spindle disassembly"/>
    <property type="evidence" value="ECO:0007669"/>
    <property type="project" value="TreeGrafter"/>
</dbReference>
<dbReference type="VEuPathDB" id="VectorBase:AALB20_037587"/>
<dbReference type="PANTHER" id="PTHR23077:SF194">
    <property type="entry name" value="ATPASE FAMILY GENE 2 PROTEIN HOMOLOG B"/>
    <property type="match status" value="1"/>
</dbReference>
<reference evidence="4" key="2">
    <citation type="submission" date="2022-08" db="UniProtKB">
        <authorList>
            <consortium name="EnsemblMetazoa"/>
        </authorList>
    </citation>
    <scope>IDENTIFICATION</scope>
    <source>
        <strain evidence="4">STECLA/ALBI9_A</strain>
    </source>
</reference>
<sequence>MERNSSHREGYFAAEAIEPPETDDQDPDGDRTLVEIVPVREQIVNFERVVFDLWLDLSHLRVELMMEKGNLKQLLRAFLVRSFFCRGSRINLSCVRDRNLGVTGAFVREAVGTSRYGCLGVETDIDIGDIKYHPLESSRKKRKSLGGLESSRVQLAAAIANRSSVLIAGPSGTGKYSLVKSLAVEQNYPLFEVRGLHFVRSLPGETEAELRSTFLRLRHFEELIEADLPILLLVKDIDMICPKVGQKKGVDYTNIARISSQFISLLDQYAISSKNIIIVGTTSRIEDLDNRLRRPGRLAREITLGMPAKEQRAAILRAFEVNADGYSCFTAEQLEELASRTTGYVGAELELLYHNVIREMDAKQCGFTEALTEAQKKHRPSSLKNAIGFAGSDAGSLTLDSFGGMEQLKSLLRLCIVEQLKHPERFHRLGIHPLKGILLYGPPGCAKTTLAKCLAAESGMTFLSLSAAEIYSPYVGEAERLITKVFNEARMNAPAAVFLDEIDSLVGNRGAAGMAGNTSAVNMGVLSTLLLEIDGIGQAQQTASALSADANRVVVLAATNRPDMVDDALLRPGRLTKLIHVPAPDEGTRLSILRKIAEGIPLAPDVDLTVVAARTERFSGADLNNLCCQAALAAASTNLEATEVTMANFEEAFQDVRPSLTQKQIDWFYEFEANKQR</sequence>
<dbReference type="GO" id="GO:0097352">
    <property type="term" value="P:autophagosome maturation"/>
    <property type="evidence" value="ECO:0007669"/>
    <property type="project" value="TreeGrafter"/>
</dbReference>
<keyword evidence="1" id="KW-0547">Nucleotide-binding</keyword>
<dbReference type="Pfam" id="PF17862">
    <property type="entry name" value="AAA_lid_3"/>
    <property type="match status" value="1"/>
</dbReference>
<feature type="domain" description="AAA+ ATPase" evidence="3">
    <location>
        <begin position="433"/>
        <end position="585"/>
    </location>
</feature>
<dbReference type="VEuPathDB" id="VectorBase:AALB010299"/>